<dbReference type="SUPFAM" id="SSF53271">
    <property type="entry name" value="PRTase-like"/>
    <property type="match status" value="1"/>
</dbReference>
<accession>Q3IH92</accession>
<dbReference type="AlphaFoldDB" id="Q3IH92"/>
<dbReference type="InterPro" id="IPR023214">
    <property type="entry name" value="HAD_sf"/>
</dbReference>
<dbReference type="Gene3D" id="3.40.50.1000">
    <property type="entry name" value="HAD superfamily/HAD-like"/>
    <property type="match status" value="1"/>
</dbReference>
<dbReference type="Pfam" id="PF00156">
    <property type="entry name" value="Pribosyltran"/>
    <property type="match status" value="1"/>
</dbReference>
<dbReference type="Gene3D" id="3.40.50.2020">
    <property type="match status" value="1"/>
</dbReference>
<dbReference type="CDD" id="cd06223">
    <property type="entry name" value="PRTases_typeI"/>
    <property type="match status" value="1"/>
</dbReference>
<evidence type="ECO:0000259" key="1">
    <source>
        <dbReference type="Pfam" id="PF00156"/>
    </source>
</evidence>
<dbReference type="Proteomes" id="UP000006843">
    <property type="component" value="Chromosome I"/>
</dbReference>
<dbReference type="InterPro" id="IPR029057">
    <property type="entry name" value="PRTase-like"/>
</dbReference>
<dbReference type="PATRIC" id="fig|326442.8.peg.1733"/>
<feature type="domain" description="Phosphoribosyltransferase" evidence="1">
    <location>
        <begin position="22"/>
        <end position="129"/>
    </location>
</feature>
<proteinExistence type="predicted"/>
<dbReference type="HOGENOM" id="CLU_865086_0_0_6"/>
<gene>
    <name evidence="2" type="ordered locus">PSHAa1785</name>
</gene>
<evidence type="ECO:0000313" key="3">
    <source>
        <dbReference type="Proteomes" id="UP000006843"/>
    </source>
</evidence>
<dbReference type="InterPro" id="IPR000836">
    <property type="entry name" value="PRTase_dom"/>
</dbReference>
<evidence type="ECO:0000313" key="2">
    <source>
        <dbReference type="EMBL" id="CAI86857.1"/>
    </source>
</evidence>
<dbReference type="EMBL" id="CR954246">
    <property type="protein sequence ID" value="CAI86857.1"/>
    <property type="molecule type" value="Genomic_DNA"/>
</dbReference>
<sequence>MNYKSYCHLSQDIKEHLPKIQSLNFDLIVGLPRSGLTPANMLALYLNIHCTDLISLINNSELKTGSTRKSKNQYLKYPQNAQKILLVDDSIAKGDSIKADMALIPTYLHSKITTCAIYSSLKQRNDVDFFLEYLPSPRVFEWNIFHHPILTTACLDIDGVLCIDPTEEQTNDAEKYIEFILNAQPLFIPSRKVYALVTSRSEKYREQTEIWLKKYKVEYEYLIMQDLPGKEGGQKQISHAKHKALFYQKSSAELFIESDYKQSIEINHITKKPVFCAASNQIINNGFYNLKHEAVTSLKERLASFIPRGIKNQIKKLY</sequence>
<dbReference type="BioCyc" id="PHAL326442:PSHA_RS08760-MONOMER"/>
<dbReference type="STRING" id="326442.PSHAa1785"/>
<dbReference type="eggNOG" id="COG2236">
    <property type="taxonomic scope" value="Bacteria"/>
</dbReference>
<organism evidence="2 3">
    <name type="scientific">Pseudoalteromonas translucida (strain TAC 125)</name>
    <dbReference type="NCBI Taxonomy" id="326442"/>
    <lineage>
        <taxon>Bacteria</taxon>
        <taxon>Pseudomonadati</taxon>
        <taxon>Pseudomonadota</taxon>
        <taxon>Gammaproteobacteria</taxon>
        <taxon>Alteromonadales</taxon>
        <taxon>Pseudoalteromonadaceae</taxon>
        <taxon>Pseudoalteromonas</taxon>
    </lineage>
</organism>
<reference evidence="2 3" key="1">
    <citation type="journal article" date="2005" name="Genome Res.">
        <title>Coping with cold: the genome of the versatile marine Antarctica bacterium Pseudoalteromonas haloplanktis TAC125.</title>
        <authorList>
            <person name="Medigue C."/>
            <person name="Krin E."/>
            <person name="Pascal G."/>
            <person name="Barbe V."/>
            <person name="Bernsel A."/>
            <person name="Bertin P."/>
            <person name="Cheung F."/>
            <person name="Cruveiller S."/>
            <person name="Damico S."/>
            <person name="Duilio A."/>
            <person name="Fang G."/>
            <person name="Feller G."/>
            <person name="Mangenot S."/>
            <person name="Marino G."/>
            <person name="Nilsson J."/>
            <person name="Parilli E."/>
            <person name="Rocha E."/>
            <person name="Rouy Z."/>
            <person name="Sekowska A."/>
            <person name="Tutino M.L."/>
            <person name="Vallenet D."/>
            <person name="von Heijne G."/>
            <person name="Danchin A."/>
        </authorList>
    </citation>
    <scope>NUCLEOTIDE SEQUENCE [LARGE SCALE GENOMIC DNA]</scope>
    <source>
        <strain evidence="3">TAC 125</strain>
    </source>
</reference>
<protein>
    <recommendedName>
        <fullName evidence="1">Phosphoribosyltransferase domain-containing protein</fullName>
    </recommendedName>
</protein>
<keyword evidence="3" id="KW-1185">Reference proteome</keyword>
<name>Q3IH92_PSET1</name>
<dbReference type="KEGG" id="pha:PSHAa1785"/>